<dbReference type="AlphaFoldDB" id="A0A5B7JEB9"/>
<comment type="caution">
    <text evidence="2">The sequence shown here is derived from an EMBL/GenBank/DDBJ whole genome shotgun (WGS) entry which is preliminary data.</text>
</comment>
<dbReference type="Proteomes" id="UP000324222">
    <property type="component" value="Unassembled WGS sequence"/>
</dbReference>
<dbReference type="EMBL" id="VSRR010094237">
    <property type="protein sequence ID" value="MPC93259.1"/>
    <property type="molecule type" value="Genomic_DNA"/>
</dbReference>
<organism evidence="2 3">
    <name type="scientific">Portunus trituberculatus</name>
    <name type="common">Swimming crab</name>
    <name type="synonym">Neptunus trituberculatus</name>
    <dbReference type="NCBI Taxonomy" id="210409"/>
    <lineage>
        <taxon>Eukaryota</taxon>
        <taxon>Metazoa</taxon>
        <taxon>Ecdysozoa</taxon>
        <taxon>Arthropoda</taxon>
        <taxon>Crustacea</taxon>
        <taxon>Multicrustacea</taxon>
        <taxon>Malacostraca</taxon>
        <taxon>Eumalacostraca</taxon>
        <taxon>Eucarida</taxon>
        <taxon>Decapoda</taxon>
        <taxon>Pleocyemata</taxon>
        <taxon>Brachyura</taxon>
        <taxon>Eubrachyura</taxon>
        <taxon>Portunoidea</taxon>
        <taxon>Portunidae</taxon>
        <taxon>Portuninae</taxon>
        <taxon>Portunus</taxon>
    </lineage>
</organism>
<accession>A0A5B7JEB9</accession>
<name>A0A5B7JEB9_PORTR</name>
<gene>
    <name evidence="2" type="ORF">E2C01_088383</name>
</gene>
<keyword evidence="3" id="KW-1185">Reference proteome</keyword>
<sequence>MSQAEVRAMKTIMASSSDNSALQEHHRSATI</sequence>
<proteinExistence type="predicted"/>
<protein>
    <submittedName>
        <fullName evidence="2">Uncharacterized protein</fullName>
    </submittedName>
</protein>
<feature type="region of interest" description="Disordered" evidence="1">
    <location>
        <begin position="1"/>
        <end position="31"/>
    </location>
</feature>
<reference evidence="2 3" key="1">
    <citation type="submission" date="2019-05" db="EMBL/GenBank/DDBJ databases">
        <title>Another draft genome of Portunus trituberculatus and its Hox gene families provides insights of decapod evolution.</title>
        <authorList>
            <person name="Jeong J.-H."/>
            <person name="Song I."/>
            <person name="Kim S."/>
            <person name="Choi T."/>
            <person name="Kim D."/>
            <person name="Ryu S."/>
            <person name="Kim W."/>
        </authorList>
    </citation>
    <scope>NUCLEOTIDE SEQUENCE [LARGE SCALE GENOMIC DNA]</scope>
    <source>
        <tissue evidence="2">Muscle</tissue>
    </source>
</reference>
<evidence type="ECO:0000256" key="1">
    <source>
        <dbReference type="SAM" id="MobiDB-lite"/>
    </source>
</evidence>
<feature type="compositionally biased region" description="Polar residues" evidence="1">
    <location>
        <begin position="13"/>
        <end position="22"/>
    </location>
</feature>
<evidence type="ECO:0000313" key="2">
    <source>
        <dbReference type="EMBL" id="MPC93259.1"/>
    </source>
</evidence>
<evidence type="ECO:0000313" key="3">
    <source>
        <dbReference type="Proteomes" id="UP000324222"/>
    </source>
</evidence>